<proteinExistence type="predicted"/>
<sequence length="425" mass="46927">MAGPDRETLAALFDREPAEAVAWLESKGLRVTWNWAEMLDEAHARAFTVAKATRIDVLSDIRRAVIDATREGKTLRQFRDELEPVLQEKGWWGKQVVVDSSGGAEMVQLGSPRRLKTIYQTNVQSVYMAGRAQAQQAADAFPYLQYVAVMDSRTRPTHAALDGQVFAKDDPIWDTHTPPNGFNCRCRTRPLTASQVEREGLDVRSSRGQTVTRTVDAGTDRRSGELFRTQQTGIRVTGSDGKPTVMWADPGFNSNPLAGHWMDNVLAQKAVDALGGEAGFASVARAVTSPTRMKAWSSFVDNTFEFDRIQGQTMTLGILPLEVVRRLSQEGKSVAPVIHAEDRLIIGKKARRHQEKGDALTREEWAALPAAMGEAQWFSDSETGNVIGQLPDGKHVMVGPDGAVDSAYRDADADRKIKSGRWRPL</sequence>
<dbReference type="KEGG" id="atw:C0099_13650"/>
<protein>
    <submittedName>
        <fullName evidence="2">Phage head morphogenesis protein</fullName>
    </submittedName>
</protein>
<dbReference type="RefSeq" id="WP_102247928.1">
    <property type="nucleotide sequence ID" value="NZ_CP025682.1"/>
</dbReference>
<dbReference type="Proteomes" id="UP000242205">
    <property type="component" value="Chromosome"/>
</dbReference>
<dbReference type="InterPro" id="IPR006528">
    <property type="entry name" value="Phage_head_morphogenesis_dom"/>
</dbReference>
<reference evidence="2 3" key="1">
    <citation type="submission" date="2018-01" db="EMBL/GenBank/DDBJ databases">
        <authorList>
            <person name="Fu G.-Y."/>
        </authorList>
    </citation>
    <scope>NUCLEOTIDE SEQUENCE [LARGE SCALE GENOMIC DNA]</scope>
    <source>
        <strain evidence="2 3">SY39</strain>
    </source>
</reference>
<keyword evidence="3" id="KW-1185">Reference proteome</keyword>
<gene>
    <name evidence="2" type="ORF">C0099_13650</name>
</gene>
<feature type="domain" description="Phage head morphogenesis" evidence="1">
    <location>
        <begin position="60"/>
        <end position="188"/>
    </location>
</feature>
<evidence type="ECO:0000313" key="3">
    <source>
        <dbReference type="Proteomes" id="UP000242205"/>
    </source>
</evidence>
<name>A0A2I6S9E2_9RHOO</name>
<accession>A0A2I6S9E2</accession>
<evidence type="ECO:0000259" key="1">
    <source>
        <dbReference type="Pfam" id="PF04233"/>
    </source>
</evidence>
<dbReference type="AlphaFoldDB" id="A0A2I6S9E2"/>
<dbReference type="EMBL" id="CP025682">
    <property type="protein sequence ID" value="AUN95883.1"/>
    <property type="molecule type" value="Genomic_DNA"/>
</dbReference>
<organism evidence="2 3">
    <name type="scientific">Pseudazoarcus pumilus</name>
    <dbReference type="NCBI Taxonomy" id="2067960"/>
    <lineage>
        <taxon>Bacteria</taxon>
        <taxon>Pseudomonadati</taxon>
        <taxon>Pseudomonadota</taxon>
        <taxon>Betaproteobacteria</taxon>
        <taxon>Rhodocyclales</taxon>
        <taxon>Zoogloeaceae</taxon>
        <taxon>Pseudazoarcus</taxon>
    </lineage>
</organism>
<dbReference type="NCBIfam" id="TIGR01641">
    <property type="entry name" value="phageSPP1_gp7"/>
    <property type="match status" value="1"/>
</dbReference>
<dbReference type="Pfam" id="PF04233">
    <property type="entry name" value="Phage_Mu_F"/>
    <property type="match status" value="1"/>
</dbReference>
<evidence type="ECO:0000313" key="2">
    <source>
        <dbReference type="EMBL" id="AUN95883.1"/>
    </source>
</evidence>
<dbReference type="OrthoDB" id="9813502at2"/>